<dbReference type="Proteomes" id="UP000317648">
    <property type="component" value="Chromosome"/>
</dbReference>
<dbReference type="Pfam" id="PF14100">
    <property type="entry name" value="DUF6807"/>
    <property type="match status" value="1"/>
</dbReference>
<organism evidence="1 2">
    <name type="scientific">Lignipirellula cremea</name>
    <dbReference type="NCBI Taxonomy" id="2528010"/>
    <lineage>
        <taxon>Bacteria</taxon>
        <taxon>Pseudomonadati</taxon>
        <taxon>Planctomycetota</taxon>
        <taxon>Planctomycetia</taxon>
        <taxon>Pirellulales</taxon>
        <taxon>Pirellulaceae</taxon>
        <taxon>Lignipirellula</taxon>
    </lineage>
</organism>
<name>A0A518E3C9_9BACT</name>
<reference evidence="1 2" key="1">
    <citation type="submission" date="2019-02" db="EMBL/GenBank/DDBJ databases">
        <title>Deep-cultivation of Planctomycetes and their phenomic and genomic characterization uncovers novel biology.</title>
        <authorList>
            <person name="Wiegand S."/>
            <person name="Jogler M."/>
            <person name="Boedeker C."/>
            <person name="Pinto D."/>
            <person name="Vollmers J."/>
            <person name="Rivas-Marin E."/>
            <person name="Kohn T."/>
            <person name="Peeters S.H."/>
            <person name="Heuer A."/>
            <person name="Rast P."/>
            <person name="Oberbeckmann S."/>
            <person name="Bunk B."/>
            <person name="Jeske O."/>
            <person name="Meyerdierks A."/>
            <person name="Storesund J.E."/>
            <person name="Kallscheuer N."/>
            <person name="Luecker S."/>
            <person name="Lage O.M."/>
            <person name="Pohl T."/>
            <person name="Merkel B.J."/>
            <person name="Hornburger P."/>
            <person name="Mueller R.-W."/>
            <person name="Bruemmer F."/>
            <person name="Labrenz M."/>
            <person name="Spormann A.M."/>
            <person name="Op den Camp H."/>
            <person name="Overmann J."/>
            <person name="Amann R."/>
            <person name="Jetten M.S.M."/>
            <person name="Mascher T."/>
            <person name="Medema M.H."/>
            <person name="Devos D.P."/>
            <person name="Kaster A.-K."/>
            <person name="Ovreas L."/>
            <person name="Rohde M."/>
            <person name="Galperin M.Y."/>
            <person name="Jogler C."/>
        </authorList>
    </citation>
    <scope>NUCLEOTIDE SEQUENCE [LARGE SCALE GENOMIC DNA]</scope>
    <source>
        <strain evidence="1 2">Pla85_3_4</strain>
    </source>
</reference>
<dbReference type="AlphaFoldDB" id="A0A518E3C9"/>
<dbReference type="InterPro" id="IPR029475">
    <property type="entry name" value="DUF6807"/>
</dbReference>
<sequence>MTATIPRCQVVPLPDHQVSLQVDGKERTRWHARPSDPRPFFYPFLGPGGSSLTRMGHPGAPNHDHHRSIWFAHHRVVGIDFWSDQTEARIRQQRWLACADSDAEAILAVELDWTDGHDPAPLLRQELVAALRPGENGETLLEVQATFRPRSEQLEFGQTNFGFFAVRVAKTLSEHFGGGRLTSSTGAVGEPAIFGKPAAWMDYSGPASQGVGPQRTEQTEGITCFDHPANPGNPTGWHVRADGWMGASPCMHQPLTTTIAAPLQLRYLLHAHAGPLDPDKARSIAAQFTASPGFQVTKATVKHEQYTITRRC</sequence>
<keyword evidence="2" id="KW-1185">Reference proteome</keyword>
<evidence type="ECO:0000313" key="1">
    <source>
        <dbReference type="EMBL" id="QDU98553.1"/>
    </source>
</evidence>
<protein>
    <recommendedName>
        <fullName evidence="3">Methane oxygenase PmoA</fullName>
    </recommendedName>
</protein>
<dbReference type="KEGG" id="lcre:Pla8534_64220"/>
<proteinExistence type="predicted"/>
<dbReference type="RefSeq" id="WP_145057905.1">
    <property type="nucleotide sequence ID" value="NZ_CP036433.1"/>
</dbReference>
<accession>A0A518E3C9</accession>
<dbReference type="OrthoDB" id="242279at2"/>
<dbReference type="EMBL" id="CP036433">
    <property type="protein sequence ID" value="QDU98553.1"/>
    <property type="molecule type" value="Genomic_DNA"/>
</dbReference>
<evidence type="ECO:0000313" key="2">
    <source>
        <dbReference type="Proteomes" id="UP000317648"/>
    </source>
</evidence>
<evidence type="ECO:0008006" key="3">
    <source>
        <dbReference type="Google" id="ProtNLM"/>
    </source>
</evidence>
<gene>
    <name evidence="1" type="ORF">Pla8534_64220</name>
</gene>